<comment type="caution">
    <text evidence="2">The sequence shown here is derived from an EMBL/GenBank/DDBJ whole genome shotgun (WGS) entry which is preliminary data.</text>
</comment>
<dbReference type="RefSeq" id="WP_252472429.1">
    <property type="nucleotide sequence ID" value="NZ_JALBWM010000167.1"/>
</dbReference>
<feature type="compositionally biased region" description="Acidic residues" evidence="1">
    <location>
        <begin position="118"/>
        <end position="135"/>
    </location>
</feature>
<dbReference type="InterPro" id="IPR050458">
    <property type="entry name" value="LolB"/>
</dbReference>
<reference evidence="2" key="1">
    <citation type="journal article" date="2022" name="Arch. Microbiol.">
        <title>Microbulbifer okhotskensis sp. nov., isolated from a deep bottom sediment of the Okhotsk Sea.</title>
        <authorList>
            <person name="Romanenko L."/>
            <person name="Kurilenko V."/>
            <person name="Otstavnykh N."/>
            <person name="Velansky P."/>
            <person name="Isaeva M."/>
            <person name="Mikhailov V."/>
        </authorList>
    </citation>
    <scope>NUCLEOTIDE SEQUENCE</scope>
    <source>
        <strain evidence="2">OS29</strain>
    </source>
</reference>
<dbReference type="Pfam" id="PF18934">
    <property type="entry name" value="DUF5682"/>
    <property type="match status" value="1"/>
</dbReference>
<dbReference type="PANTHER" id="PTHR30634:SF14">
    <property type="match status" value="1"/>
</dbReference>
<dbReference type="AlphaFoldDB" id="A0A9X2EQK6"/>
<dbReference type="InterPro" id="IPR043737">
    <property type="entry name" value="DUF5682"/>
</dbReference>
<dbReference type="Proteomes" id="UP001139028">
    <property type="component" value="Unassembled WGS sequence"/>
</dbReference>
<evidence type="ECO:0000313" key="3">
    <source>
        <dbReference type="Proteomes" id="UP001139028"/>
    </source>
</evidence>
<organism evidence="2 3">
    <name type="scientific">Microbulbifer okhotskensis</name>
    <dbReference type="NCBI Taxonomy" id="2926617"/>
    <lineage>
        <taxon>Bacteria</taxon>
        <taxon>Pseudomonadati</taxon>
        <taxon>Pseudomonadota</taxon>
        <taxon>Gammaproteobacteria</taxon>
        <taxon>Cellvibrionales</taxon>
        <taxon>Microbulbiferaceae</taxon>
        <taxon>Microbulbifer</taxon>
    </lineage>
</organism>
<protein>
    <submittedName>
        <fullName evidence="2">DUF5682 family protein</fullName>
    </submittedName>
</protein>
<sequence>MSKVDIHYFGIRHHGPGSARRLVAALDQLRPNKVLIEGPADCSDLLPLLASSQMKPPVALLAYAAELPGCSLYYPFVEFSPEYQACLWAVKHGVEVKFIDLPVNIQLAQLVQSRVEAEQAENSDDPVADEVEQEASADTSDPIGLLAKLAGYEDGEAWWNDLIEQNCDNSTEIFATVELAMTALRSEITETVPLSQNDLQREAYMRLEIAREKKEVQGQIAVICGAWHVPAFREKHTAKDDRTLTKSLPAKLSKSKLKATWIPWTSPRLAMVSGYGAGVAAPMWYQHIWREGTGEQWLELWFGQLARELRQSGQVVSTASVIEAVRLSRSLAAVRNRPVPGFEEIIEATVSCLCFGERLIWQQIEKTLLLGEQVGSIPADGPLVPLLEDLQRWQKKTKLKPTALDKEISLDLRSDIGLNKSTLLHRLAVLEVPWGESSASGKSRGTFRENWVLSWQPEYAVKLVENLVYGSTIEQAANNKLIESIAAEGNLRKLAEAVLLALESQLHRASEAGLQQLSERAALASDGVELLDSLPSLVQVQRYGTAREIPLEQVAGLVQRLALQAALALPYACRNLNDEESLRLRNSIHSAHQALQLAESEEEVMEGWWQAFEQLVHSQVSSLQVSGLCTRLLYQAGRIDGHKLQQLLEKALSPAVPAADAARFFEGFFAEAVERLLYDPVLIAAVQRWLLHLDEEAFIEYLPLFRRVFSDLDAMERRRMMELVLGARTNNVVSSTVNSAVLPQWSEQLLRIGKLIHKDKTWAQ</sequence>
<proteinExistence type="predicted"/>
<evidence type="ECO:0000313" key="2">
    <source>
        <dbReference type="EMBL" id="MCO1336634.1"/>
    </source>
</evidence>
<evidence type="ECO:0000256" key="1">
    <source>
        <dbReference type="SAM" id="MobiDB-lite"/>
    </source>
</evidence>
<name>A0A9X2EQK6_9GAMM</name>
<feature type="region of interest" description="Disordered" evidence="1">
    <location>
        <begin position="118"/>
        <end position="139"/>
    </location>
</feature>
<dbReference type="EMBL" id="JALBWM010000167">
    <property type="protein sequence ID" value="MCO1336634.1"/>
    <property type="molecule type" value="Genomic_DNA"/>
</dbReference>
<accession>A0A9X2EQK6</accession>
<keyword evidence="3" id="KW-1185">Reference proteome</keyword>
<gene>
    <name evidence="2" type="ORF">MO867_20115</name>
</gene>
<dbReference type="PANTHER" id="PTHR30634">
    <property type="entry name" value="OUTER MEMBRANE LOLAB LIPOPROTEIN INSERTION APPARATUS"/>
    <property type="match status" value="1"/>
</dbReference>